<feature type="DNA-binding region" description="H-T-H motif" evidence="4">
    <location>
        <begin position="237"/>
        <end position="256"/>
    </location>
</feature>
<keyword evidence="7" id="KW-1185">Reference proteome</keyword>
<keyword evidence="1" id="KW-0805">Transcription regulation</keyword>
<evidence type="ECO:0000256" key="3">
    <source>
        <dbReference type="ARBA" id="ARBA00023163"/>
    </source>
</evidence>
<dbReference type="PANTHER" id="PTHR30055:SF234">
    <property type="entry name" value="HTH-TYPE TRANSCRIPTIONAL REGULATOR BETI"/>
    <property type="match status" value="1"/>
</dbReference>
<dbReference type="Proteomes" id="UP000595917">
    <property type="component" value="Chromosome"/>
</dbReference>
<reference evidence="6" key="1">
    <citation type="submission" date="2021-01" db="EMBL/GenBank/DDBJ databases">
        <title>Description of Breznakiella homolactica.</title>
        <authorList>
            <person name="Song Y."/>
            <person name="Brune A."/>
        </authorList>
    </citation>
    <scope>NUCLEOTIDE SEQUENCE</scope>
    <source>
        <strain evidence="6">RmG30</strain>
    </source>
</reference>
<gene>
    <name evidence="6" type="ORF">JFL75_02275</name>
</gene>
<evidence type="ECO:0000313" key="6">
    <source>
        <dbReference type="EMBL" id="QQO09759.1"/>
    </source>
</evidence>
<keyword evidence="2 4" id="KW-0238">DNA-binding</keyword>
<evidence type="ECO:0000256" key="1">
    <source>
        <dbReference type="ARBA" id="ARBA00023015"/>
    </source>
</evidence>
<dbReference type="Gene3D" id="1.10.357.10">
    <property type="entry name" value="Tetracycline Repressor, domain 2"/>
    <property type="match status" value="2"/>
</dbReference>
<proteinExistence type="predicted"/>
<dbReference type="InterPro" id="IPR001647">
    <property type="entry name" value="HTH_TetR"/>
</dbReference>
<feature type="domain" description="HTH tetR-type" evidence="5">
    <location>
        <begin position="214"/>
        <end position="274"/>
    </location>
</feature>
<evidence type="ECO:0000313" key="7">
    <source>
        <dbReference type="Proteomes" id="UP000595917"/>
    </source>
</evidence>
<dbReference type="PANTHER" id="PTHR30055">
    <property type="entry name" value="HTH-TYPE TRANSCRIPTIONAL REGULATOR RUTR"/>
    <property type="match status" value="1"/>
</dbReference>
<dbReference type="AlphaFoldDB" id="A0A7T7XNT4"/>
<accession>A0A7T7XNT4</accession>
<feature type="domain" description="HTH tetR-type" evidence="5">
    <location>
        <begin position="1"/>
        <end position="60"/>
    </location>
</feature>
<dbReference type="EMBL" id="CP067089">
    <property type="protein sequence ID" value="QQO09759.1"/>
    <property type="molecule type" value="Genomic_DNA"/>
</dbReference>
<evidence type="ECO:0000256" key="4">
    <source>
        <dbReference type="PROSITE-ProRule" id="PRU00335"/>
    </source>
</evidence>
<dbReference type="InterPro" id="IPR009057">
    <property type="entry name" value="Homeodomain-like_sf"/>
</dbReference>
<evidence type="ECO:0000256" key="2">
    <source>
        <dbReference type="ARBA" id="ARBA00023125"/>
    </source>
</evidence>
<organism evidence="6 7">
    <name type="scientific">Breznakiella homolactica</name>
    <dbReference type="NCBI Taxonomy" id="2798577"/>
    <lineage>
        <taxon>Bacteria</taxon>
        <taxon>Pseudomonadati</taxon>
        <taxon>Spirochaetota</taxon>
        <taxon>Spirochaetia</taxon>
        <taxon>Spirochaetales</taxon>
        <taxon>Breznakiellaceae</taxon>
        <taxon>Breznakiella</taxon>
    </lineage>
</organism>
<dbReference type="GO" id="GO:0000976">
    <property type="term" value="F:transcription cis-regulatory region binding"/>
    <property type="evidence" value="ECO:0007669"/>
    <property type="project" value="TreeGrafter"/>
</dbReference>
<protein>
    <submittedName>
        <fullName evidence="6">TetR/AcrR family transcriptional regulator</fullName>
    </submittedName>
</protein>
<keyword evidence="3" id="KW-0804">Transcription</keyword>
<dbReference type="PROSITE" id="PS50977">
    <property type="entry name" value="HTH_TETR_2"/>
    <property type="match status" value="2"/>
</dbReference>
<dbReference type="InterPro" id="IPR050109">
    <property type="entry name" value="HTH-type_TetR-like_transc_reg"/>
</dbReference>
<dbReference type="Pfam" id="PF00440">
    <property type="entry name" value="TetR_N"/>
    <property type="match status" value="2"/>
</dbReference>
<sequence>MTQTDIIDAAFTVWGEDFYRNTSLSKVADHLGVTKPALYRHFKNKDALLDAMYQNFFNRYSAYIKPFFEKALQTEAMVDGVLTMVRGIAGFYLANPDAFCFTMMEIYENTNPCRNMNEQMTARGIDFSRLYSLENCSGVYPSAIHLAGVTAFFIISLRYKSNCTPERAVDRRESDEIIRDMEVKISSGLGFNKGEIDTIDFSRLEAIVRESSFEEEDDSLLAAVAQVVAEAGPWHASMDMVARRSGRSKSGLYFHFKNKKDMLSRFFITEMERITNRIEAAVVRSPVIAEQLYLAVFTIAEYLRRRPEILVALDWIRVQRIDVEIDASPQMYRIFAQLQTKGSGTTIPDTYDASYSDKISQWMLFLIVTVLMQKDKKGRNYSEIPDKSIRILYKFMVLGLEGW</sequence>
<evidence type="ECO:0000259" key="5">
    <source>
        <dbReference type="PROSITE" id="PS50977"/>
    </source>
</evidence>
<feature type="DNA-binding region" description="H-T-H motif" evidence="4">
    <location>
        <begin position="23"/>
        <end position="42"/>
    </location>
</feature>
<dbReference type="RefSeq" id="WP_215627062.1">
    <property type="nucleotide sequence ID" value="NZ_CP067089.2"/>
</dbReference>
<name>A0A7T7XNT4_9SPIR</name>
<dbReference type="GO" id="GO:0003700">
    <property type="term" value="F:DNA-binding transcription factor activity"/>
    <property type="evidence" value="ECO:0007669"/>
    <property type="project" value="TreeGrafter"/>
</dbReference>
<dbReference type="KEGG" id="bhc:JFL75_02275"/>
<dbReference type="SUPFAM" id="SSF46689">
    <property type="entry name" value="Homeodomain-like"/>
    <property type="match status" value="2"/>
</dbReference>
<dbReference type="PRINTS" id="PR00455">
    <property type="entry name" value="HTHTETR"/>
</dbReference>